<dbReference type="EMBL" id="CM020618">
    <property type="protein sequence ID" value="KAK1858499.1"/>
    <property type="molecule type" value="Genomic_DNA"/>
</dbReference>
<comment type="caution">
    <text evidence="1">The sequence shown here is derived from an EMBL/GenBank/DDBJ whole genome shotgun (WGS) entry which is preliminary data.</text>
</comment>
<accession>A0ACC3BKJ6</accession>
<keyword evidence="2" id="KW-1185">Reference proteome</keyword>
<reference evidence="1" key="1">
    <citation type="submission" date="2019-11" db="EMBL/GenBank/DDBJ databases">
        <title>Nori genome reveals adaptations in red seaweeds to the harsh intertidal environment.</title>
        <authorList>
            <person name="Wang D."/>
            <person name="Mao Y."/>
        </authorList>
    </citation>
    <scope>NUCLEOTIDE SEQUENCE</scope>
    <source>
        <tissue evidence="1">Gametophyte</tissue>
    </source>
</reference>
<gene>
    <name evidence="1" type="ORF">I4F81_001100</name>
</gene>
<evidence type="ECO:0000313" key="1">
    <source>
        <dbReference type="EMBL" id="KAK1858499.1"/>
    </source>
</evidence>
<evidence type="ECO:0000313" key="2">
    <source>
        <dbReference type="Proteomes" id="UP000798662"/>
    </source>
</evidence>
<protein>
    <submittedName>
        <fullName evidence="1">Uncharacterized protein</fullName>
    </submittedName>
</protein>
<proteinExistence type="predicted"/>
<sequence>MTFSTRPLTPAEAATPAATAAAVNGTPGRVAAAPRRAPRFPFPRRAGGAGGRAAAANPTTAAPAAAAAAPGVATVTTGAPLTEAERIADVEERAAKAAMIAAPGPRYDPAAAEVFFCGKGVLVARRQARIAVPLAAFVSKLPAEYLLELQKLQDRLPPFPNEVAFALIESELGRPLSEVYASVEPMPVAAASIGQVYKGVLGGTGEAVAIKVQRPDCEQIIATDMYILRNLSGLFTRLFKVIKRDVDLQSVIGEFGKLIYEEIDYLSEARNAERFLALYGDVPDVSAPKIFWRFSSRRVLTMQWVDGVRVTSEQLADNSHLVQTLVQCSLRQMLENGFFHADPHGGNLLATPSGRLCYLDFGMMSEVGQAQRYGIILAVVHMVNRDFEALSALHIRLGFLPPDTDLSPIVAALEDALPDVLGASVGELNFKSVINKLGSVMYQFPFSLPPYYTAILRCLGVLEGLAIQVDPNFKILNEAYPYIASRLLTDPAPELQEALQYLLFKDGRPRWNRLESLLDSATGAGDYDLSLAAEQLADFLLSPKSAVIRANLATDVVAEMDALAADTSSYYLSTSARTAAAAGLWVPPGLLRSLPPPVSTPAMNRAAKVWAILSRTRGGNASKLAPIVRRVVTQPEGQRVTTDVALNLAQRASSRFIRSFAELVGAVGPVRSAGTDLEWASALAGNPGTPPLIVDTTEEERKVMQTLMEAFHKTRGQHILKNPRVVDAIVAKASLRSSDTVLEVGPGTGNLTVKLLDAAARVTAIEVDPRMAAEVTRRVQGTPGEARLSVVLGDVIRLRPLPYFDAIVANTPYQISSPLVFRLLAHRPLFRTAVLMFQKEFAQRLVARPGDPLYCRLSVNTQLLARVEVVLKVGRNNFRPPPKVDSLVVRLTPRVPAPNVNFLAWDGLVRLAFQRKHRTLRAIMGQNKVAATIERAGKTAAALAGVAGAGGAGAAAPPPADTVLAVERLATATAAGGLGMAVDGGGDDDDDDDDAADGDASDVDDTATTVMDEEEADDTDGVRADAPPKKRRRERTGRVARPSDSFKERLLAALDESGFASTRACNMTLDDFHSLQATFQKADIHFG</sequence>
<dbReference type="Proteomes" id="UP000798662">
    <property type="component" value="Chromosome 1"/>
</dbReference>
<organism evidence="1 2">
    <name type="scientific">Pyropia yezoensis</name>
    <name type="common">Susabi-nori</name>
    <name type="synonym">Porphyra yezoensis</name>
    <dbReference type="NCBI Taxonomy" id="2788"/>
    <lineage>
        <taxon>Eukaryota</taxon>
        <taxon>Rhodophyta</taxon>
        <taxon>Bangiophyceae</taxon>
        <taxon>Bangiales</taxon>
        <taxon>Bangiaceae</taxon>
        <taxon>Pyropia</taxon>
    </lineage>
</organism>
<name>A0ACC3BKJ6_PYRYE</name>